<dbReference type="EMBL" id="LNGE01000052">
    <property type="protein sequence ID" value="KYC44614.1"/>
    <property type="molecule type" value="Genomic_DNA"/>
</dbReference>
<accession>A0A150IIW1</accession>
<dbReference type="Proteomes" id="UP000092403">
    <property type="component" value="Unassembled WGS sequence"/>
</dbReference>
<dbReference type="NCBIfam" id="NF006421">
    <property type="entry name" value="PRK08673.1"/>
    <property type="match status" value="1"/>
</dbReference>
<dbReference type="GO" id="GO:0016740">
    <property type="term" value="F:transferase activity"/>
    <property type="evidence" value="ECO:0007669"/>
    <property type="project" value="UniProtKB-KW"/>
</dbReference>
<evidence type="ECO:0000313" key="6">
    <source>
        <dbReference type="EMBL" id="KYC49209.1"/>
    </source>
</evidence>
<protein>
    <submittedName>
        <fullName evidence="5">3-deoxy-7-phosphoheptulonate synthase</fullName>
    </submittedName>
</protein>
<dbReference type="AlphaFoldDB" id="A0A150IPK7"/>
<dbReference type="GO" id="GO:0009073">
    <property type="term" value="P:aromatic amino acid family biosynthetic process"/>
    <property type="evidence" value="ECO:0007669"/>
    <property type="project" value="InterPro"/>
</dbReference>
<dbReference type="EMBL" id="LNGF01000046">
    <property type="protein sequence ID" value="KYC46782.1"/>
    <property type="molecule type" value="Genomic_DNA"/>
</dbReference>
<dbReference type="NCBIfam" id="TIGR01361">
    <property type="entry name" value="DAHP_synth_Bsub"/>
    <property type="match status" value="1"/>
</dbReference>
<proteinExistence type="predicted"/>
<gene>
    <name evidence="4" type="ORF">APG10_01586</name>
    <name evidence="5" type="ORF">APG11_01687</name>
    <name evidence="6" type="ORF">APG12_01630</name>
</gene>
<dbReference type="Gene3D" id="3.30.70.1140">
    <property type="entry name" value="Phospho-2-dehydro-3-deoxyheptonate aldolase, domain 1"/>
    <property type="match status" value="1"/>
</dbReference>
<accession>A0A150IW25</accession>
<organism evidence="5 7">
    <name type="scientific">Candidatus Methanofastidiosum methylothiophilum</name>
    <dbReference type="NCBI Taxonomy" id="1705564"/>
    <lineage>
        <taxon>Archaea</taxon>
        <taxon>Methanobacteriati</taxon>
        <taxon>Methanobacteriota</taxon>
        <taxon>Stenosarchaea group</taxon>
        <taxon>Candidatus Methanofastidiosia</taxon>
        <taxon>Candidatus Methanofastidiosales</taxon>
        <taxon>Candidatus Methanofastidiosaceae</taxon>
        <taxon>Candidatus Methanofastidiosum</taxon>
    </lineage>
</organism>
<evidence type="ECO:0000313" key="8">
    <source>
        <dbReference type="Proteomes" id="UP000092401"/>
    </source>
</evidence>
<keyword evidence="1" id="KW-0808">Transferase</keyword>
<evidence type="ECO:0000259" key="3">
    <source>
        <dbReference type="Pfam" id="PF18152"/>
    </source>
</evidence>
<dbReference type="SUPFAM" id="SSF51569">
    <property type="entry name" value="Aldolase"/>
    <property type="match status" value="1"/>
</dbReference>
<dbReference type="PATRIC" id="fig|1706438.3.peg.1636"/>
<dbReference type="NCBIfam" id="NF009239">
    <property type="entry name" value="PRK12595.1"/>
    <property type="match status" value="1"/>
</dbReference>
<feature type="domain" description="DAHP synthase ferredoxin-like" evidence="3">
    <location>
        <begin position="1"/>
        <end position="70"/>
    </location>
</feature>
<dbReference type="PATRIC" id="fig|1706437.3.peg.1695"/>
<dbReference type="PANTHER" id="PTHR43018">
    <property type="entry name" value="PHOSPHO-2-DEHYDRO-3-DEOXYHEPTONATE ALDOLASE"/>
    <property type="match status" value="1"/>
</dbReference>
<sequence length="340" mass="37162">MIVIMKMGADESQVQETIKRIKDLGFNTHLSKGENRTVIGVIGDVSSIDESDVERLRATPYIEQVVRVSKPYKLVSRDFNQENTIIDVEGVEIGGKKIVVMAGPCTVENKEQIVSIAKEVKSSGATILRGGAFKPRTAPKDFQGLGEEGLKFLLAAKEETGLPICTEVMDTRDVKLVAKYADILQVGTRNMQNYALLKELGKCDKPVLLKRGMWATLKEFLSAAEYILAGGNDKVMLCERGIRTFSDFTRNTLDLSIVPVLKAESHLPVIVDPSHGTGRRDIVKPMALAAIACGADGVTVEAHTDPQKAISDADQTISTADLHGLMGEIKYISRMFGREI</sequence>
<dbReference type="Pfam" id="PF00793">
    <property type="entry name" value="DAHP_synth_1"/>
    <property type="match status" value="1"/>
</dbReference>
<name>A0A150IPK7_9EURY</name>
<dbReference type="EMBL" id="LNJC01000043">
    <property type="protein sequence ID" value="KYC49209.1"/>
    <property type="molecule type" value="Genomic_DNA"/>
</dbReference>
<dbReference type="GO" id="GO:0016832">
    <property type="term" value="F:aldehyde-lyase activity"/>
    <property type="evidence" value="ECO:0007669"/>
    <property type="project" value="InterPro"/>
</dbReference>
<evidence type="ECO:0000313" key="4">
    <source>
        <dbReference type="EMBL" id="KYC44614.1"/>
    </source>
</evidence>
<dbReference type="InterPro" id="IPR006218">
    <property type="entry name" value="DAHP1/KDSA"/>
</dbReference>
<evidence type="ECO:0000313" key="5">
    <source>
        <dbReference type="EMBL" id="KYC46782.1"/>
    </source>
</evidence>
<dbReference type="InterPro" id="IPR006268">
    <property type="entry name" value="DAHP_syn_2"/>
</dbReference>
<dbReference type="Gene3D" id="3.20.20.70">
    <property type="entry name" value="Aldolase class I"/>
    <property type="match status" value="1"/>
</dbReference>
<dbReference type="InterPro" id="IPR052899">
    <property type="entry name" value="Class-I_DAHP_synthase"/>
</dbReference>
<dbReference type="Proteomes" id="UP000091929">
    <property type="component" value="Unassembled WGS sequence"/>
</dbReference>
<dbReference type="PANTHER" id="PTHR43018:SF2">
    <property type="entry name" value="PHOSPHO-2-DEHYDRO-3-DEOXYHEPTONATE ALDOLASE"/>
    <property type="match status" value="1"/>
</dbReference>
<dbReference type="Pfam" id="PF18152">
    <property type="entry name" value="DAHP_snth_FXD"/>
    <property type="match status" value="1"/>
</dbReference>
<dbReference type="InterPro" id="IPR041071">
    <property type="entry name" value="DAHP_snth_FXD"/>
</dbReference>
<dbReference type="PATRIC" id="fig|1706436.3.peg.1604"/>
<comment type="caution">
    <text evidence="5">The sequence shown here is derived from an EMBL/GenBank/DDBJ whole genome shotgun (WGS) entry which is preliminary data.</text>
</comment>
<evidence type="ECO:0000313" key="7">
    <source>
        <dbReference type="Proteomes" id="UP000091929"/>
    </source>
</evidence>
<evidence type="ECO:0000256" key="1">
    <source>
        <dbReference type="ARBA" id="ARBA00022679"/>
    </source>
</evidence>
<accession>A0A150IPK7</accession>
<dbReference type="Proteomes" id="UP000092401">
    <property type="component" value="Unassembled WGS sequence"/>
</dbReference>
<feature type="domain" description="DAHP synthetase I/KDSA" evidence="2">
    <location>
        <begin position="86"/>
        <end position="322"/>
    </location>
</feature>
<reference evidence="7 8" key="1">
    <citation type="journal article" date="2016" name="ISME J.">
        <title>Chasing the elusive Euryarchaeota class WSA2: genomes reveal a uniquely fastidious methyl-reducing methanogen.</title>
        <authorList>
            <person name="Nobu M.K."/>
            <person name="Narihiro T."/>
            <person name="Kuroda K."/>
            <person name="Mei R."/>
            <person name="Liu W.T."/>
        </authorList>
    </citation>
    <scope>NUCLEOTIDE SEQUENCE [LARGE SCALE GENOMIC DNA]</scope>
    <source>
        <strain evidence="4">B03fssc0709_Meth_Bin005</strain>
        <strain evidence="5">B15fssc0709_Meth_Bin003</strain>
        <strain evidence="6">BMIXfssc0709_Meth_Bin006</strain>
    </source>
</reference>
<dbReference type="InterPro" id="IPR013785">
    <property type="entry name" value="Aldolase_TIM"/>
</dbReference>
<evidence type="ECO:0000259" key="2">
    <source>
        <dbReference type="Pfam" id="PF00793"/>
    </source>
</evidence>